<keyword evidence="2" id="KW-1185">Reference proteome</keyword>
<reference evidence="1 2" key="1">
    <citation type="submission" date="2019-07" db="EMBL/GenBank/DDBJ databases">
        <title>New species of Amycolatopsis and Streptomyces.</title>
        <authorList>
            <person name="Duangmal K."/>
            <person name="Teo W.F.A."/>
            <person name="Lipun K."/>
        </authorList>
    </citation>
    <scope>NUCLEOTIDE SEQUENCE [LARGE SCALE GENOMIC DNA]</scope>
    <source>
        <strain evidence="1 2">NBRC 109810</strain>
    </source>
</reference>
<dbReference type="EMBL" id="VJZD01000059">
    <property type="protein sequence ID" value="MPY32915.1"/>
    <property type="molecule type" value="Genomic_DNA"/>
</dbReference>
<dbReference type="Proteomes" id="UP000325849">
    <property type="component" value="Unassembled WGS sequence"/>
</dbReference>
<dbReference type="OrthoDB" id="4326315at2"/>
<accession>A0A5N8VG16</accession>
<sequence>MAAVQRWLSERRVELLDVLVIMRELLGAGPAGRITGRVSRAGWCPRGVTARECWARFTGYALLSNAALRR</sequence>
<comment type="caution">
    <text evidence="1">The sequence shown here is derived from an EMBL/GenBank/DDBJ whole genome shotgun (WGS) entry which is preliminary data.</text>
</comment>
<evidence type="ECO:0000313" key="2">
    <source>
        <dbReference type="Proteomes" id="UP000325849"/>
    </source>
</evidence>
<proteinExistence type="predicted"/>
<evidence type="ECO:0000313" key="1">
    <source>
        <dbReference type="EMBL" id="MPY32915.1"/>
    </source>
</evidence>
<organism evidence="1 2">
    <name type="scientific">Streptomyces adustus</name>
    <dbReference type="NCBI Taxonomy" id="1609272"/>
    <lineage>
        <taxon>Bacteria</taxon>
        <taxon>Bacillati</taxon>
        <taxon>Actinomycetota</taxon>
        <taxon>Actinomycetes</taxon>
        <taxon>Kitasatosporales</taxon>
        <taxon>Streptomycetaceae</taxon>
        <taxon>Streptomyces</taxon>
    </lineage>
</organism>
<protein>
    <submittedName>
        <fullName evidence="1">Uncharacterized protein</fullName>
    </submittedName>
</protein>
<dbReference type="AlphaFoldDB" id="A0A5N8VG16"/>
<gene>
    <name evidence="1" type="ORF">FNH09_17075</name>
</gene>
<name>A0A5N8VG16_9ACTN</name>